<keyword evidence="2" id="KW-1185">Reference proteome</keyword>
<dbReference type="OrthoDB" id="6144094at2"/>
<gene>
    <name evidence="1" type="ORF">ER308_12285</name>
</gene>
<dbReference type="InterPro" id="IPR008792">
    <property type="entry name" value="PQQD"/>
</dbReference>
<dbReference type="Gene3D" id="1.10.10.1150">
    <property type="entry name" value="Coenzyme PQQ synthesis protein D (PqqD)"/>
    <property type="match status" value="1"/>
</dbReference>
<dbReference type="RefSeq" id="WP_131155264.1">
    <property type="nucleotide sequence ID" value="NZ_CP036402.1"/>
</dbReference>
<organism evidence="1 2">
    <name type="scientific">Egibacter rhizosphaerae</name>
    <dbReference type="NCBI Taxonomy" id="1670831"/>
    <lineage>
        <taxon>Bacteria</taxon>
        <taxon>Bacillati</taxon>
        <taxon>Actinomycetota</taxon>
        <taxon>Nitriliruptoria</taxon>
        <taxon>Egibacterales</taxon>
        <taxon>Egibacteraceae</taxon>
        <taxon>Egibacter</taxon>
    </lineage>
</organism>
<dbReference type="KEGG" id="erz:ER308_12285"/>
<sequence>MLAQAFDLPHTAVGSSIPEPHAPDAQSLTVVVDDSALTGYRFGKFLAAVKAPRIAFAHLCSHPDLRAAIERAEPRVEACLAARDLTARPTDTEARRILWTERTNAERYWMGDTQPVSFAWKEPDTPIWNPVTERIEPGWRLLPAGLCFSNRRLGPPRVAVQVQPIGPGPVAAAPGVVFSEVHEHLIIADAASGRSIALDGSARAMWEALLTTGDLRRATARVAEQFDASPTIVAGDLAGFAARLADDGYLVGVPAEAFR</sequence>
<dbReference type="AlphaFoldDB" id="A0A411YGH2"/>
<dbReference type="Proteomes" id="UP000291469">
    <property type="component" value="Chromosome"/>
</dbReference>
<name>A0A411YGH2_9ACTN</name>
<dbReference type="EMBL" id="CP036402">
    <property type="protein sequence ID" value="QBI20267.1"/>
    <property type="molecule type" value="Genomic_DNA"/>
</dbReference>
<dbReference type="Pfam" id="PF05402">
    <property type="entry name" value="PqqD"/>
    <property type="match status" value="1"/>
</dbReference>
<proteinExistence type="predicted"/>
<evidence type="ECO:0000313" key="2">
    <source>
        <dbReference type="Proteomes" id="UP000291469"/>
    </source>
</evidence>
<reference evidence="1 2" key="1">
    <citation type="submission" date="2019-01" db="EMBL/GenBank/DDBJ databases">
        <title>Egibacter rhizosphaerae EGI 80759T.</title>
        <authorList>
            <person name="Chen D.-D."/>
            <person name="Tian Y."/>
            <person name="Jiao J.-Y."/>
            <person name="Zhang X.-T."/>
            <person name="Zhang Y.-G."/>
            <person name="Zhang Y."/>
            <person name="Xiao M."/>
            <person name="Shu W.-S."/>
            <person name="Li W.-J."/>
        </authorList>
    </citation>
    <scope>NUCLEOTIDE SEQUENCE [LARGE SCALE GENOMIC DNA]</scope>
    <source>
        <strain evidence="1 2">EGI 80759</strain>
    </source>
</reference>
<accession>A0A411YGH2</accession>
<evidence type="ECO:0000313" key="1">
    <source>
        <dbReference type="EMBL" id="QBI20267.1"/>
    </source>
</evidence>
<protein>
    <submittedName>
        <fullName evidence="1">PqqD family protein</fullName>
    </submittedName>
</protein>
<dbReference type="InterPro" id="IPR041881">
    <property type="entry name" value="PqqD_sf"/>
</dbReference>